<keyword evidence="3" id="KW-1185">Reference proteome</keyword>
<name>A0AA38GD84_TAXCH</name>
<gene>
    <name evidence="2" type="ORF">KI387_021136</name>
</gene>
<feature type="non-terminal residue" evidence="2">
    <location>
        <position position="1"/>
    </location>
</feature>
<dbReference type="Proteomes" id="UP000824469">
    <property type="component" value="Unassembled WGS sequence"/>
</dbReference>
<organism evidence="2 3">
    <name type="scientific">Taxus chinensis</name>
    <name type="common">Chinese yew</name>
    <name type="synonym">Taxus wallichiana var. chinensis</name>
    <dbReference type="NCBI Taxonomy" id="29808"/>
    <lineage>
        <taxon>Eukaryota</taxon>
        <taxon>Viridiplantae</taxon>
        <taxon>Streptophyta</taxon>
        <taxon>Embryophyta</taxon>
        <taxon>Tracheophyta</taxon>
        <taxon>Spermatophyta</taxon>
        <taxon>Pinopsida</taxon>
        <taxon>Pinidae</taxon>
        <taxon>Conifers II</taxon>
        <taxon>Cupressales</taxon>
        <taxon>Taxaceae</taxon>
        <taxon>Taxus</taxon>
    </lineage>
</organism>
<protein>
    <submittedName>
        <fullName evidence="2">Uncharacterized protein</fullName>
    </submittedName>
</protein>
<evidence type="ECO:0000313" key="2">
    <source>
        <dbReference type="EMBL" id="KAH9319367.1"/>
    </source>
</evidence>
<accession>A0AA38GD84</accession>
<dbReference type="EMBL" id="JAHRHJ020000004">
    <property type="protein sequence ID" value="KAH9319367.1"/>
    <property type="molecule type" value="Genomic_DNA"/>
</dbReference>
<comment type="caution">
    <text evidence="2">The sequence shown here is derived from an EMBL/GenBank/DDBJ whole genome shotgun (WGS) entry which is preliminary data.</text>
</comment>
<feature type="region of interest" description="Disordered" evidence="1">
    <location>
        <begin position="102"/>
        <end position="143"/>
    </location>
</feature>
<reference evidence="2 3" key="1">
    <citation type="journal article" date="2021" name="Nat. Plants">
        <title>The Taxus genome provides insights into paclitaxel biosynthesis.</title>
        <authorList>
            <person name="Xiong X."/>
            <person name="Gou J."/>
            <person name="Liao Q."/>
            <person name="Li Y."/>
            <person name="Zhou Q."/>
            <person name="Bi G."/>
            <person name="Li C."/>
            <person name="Du R."/>
            <person name="Wang X."/>
            <person name="Sun T."/>
            <person name="Guo L."/>
            <person name="Liang H."/>
            <person name="Lu P."/>
            <person name="Wu Y."/>
            <person name="Zhang Z."/>
            <person name="Ro D.K."/>
            <person name="Shang Y."/>
            <person name="Huang S."/>
            <person name="Yan J."/>
        </authorList>
    </citation>
    <scope>NUCLEOTIDE SEQUENCE [LARGE SCALE GENOMIC DNA]</scope>
    <source>
        <strain evidence="2">Ta-2019</strain>
    </source>
</reference>
<feature type="compositionally biased region" description="Basic and acidic residues" evidence="1">
    <location>
        <begin position="106"/>
        <end position="123"/>
    </location>
</feature>
<evidence type="ECO:0000256" key="1">
    <source>
        <dbReference type="SAM" id="MobiDB-lite"/>
    </source>
</evidence>
<feature type="compositionally biased region" description="Basic and acidic residues" evidence="1">
    <location>
        <begin position="444"/>
        <end position="460"/>
    </location>
</feature>
<dbReference type="AlphaFoldDB" id="A0AA38GD84"/>
<proteinExistence type="predicted"/>
<sequence>MMEERKHARTRKKNNVMIESSSDVNRCQFRGPQFYNERLMDAILPTGYEWSGESNVARKTLPMSDIMRRSNVVINPVGDSRSERNSLLRNAETITDLSLSENATMHTREEIDSPGNSRRDAERRRFRRSQIRQQQRMKGMGGQGYMYLSGQQVNVDVFPSSRIRREIDATEEVCLDNVNVNSSLERIETSNEYLRNDYVGEEMHVLLSRDDTVMKEHSAVCSGVGTDLLHSSDVGTELHVIPRLGVQSCEKISPPYDRLRVIPAVNVQLEDRDGQIGSVKDKDRDYSLNARIVPAVVETNANPINVGHSGSCSYGRGSLQDISVGISDIPHPMLNEMSHQQRNNLVVNRCAGCQGDVLSRSLMRNGMHRTCPRASGSCELRVGIQSDVREHLENNMNACDQNLPEKMNYMDSFANVDGEGRRSVNRENMEFHATDSVGNNNIHYPRDGERDIESEQDIRHRNIPTIS</sequence>
<evidence type="ECO:0000313" key="3">
    <source>
        <dbReference type="Proteomes" id="UP000824469"/>
    </source>
</evidence>
<feature type="region of interest" description="Disordered" evidence="1">
    <location>
        <begin position="435"/>
        <end position="467"/>
    </location>
</feature>